<keyword evidence="3" id="KW-1185">Reference proteome</keyword>
<feature type="compositionally biased region" description="Basic and acidic residues" evidence="1">
    <location>
        <begin position="102"/>
        <end position="115"/>
    </location>
</feature>
<evidence type="ECO:0000256" key="1">
    <source>
        <dbReference type="SAM" id="MobiDB-lite"/>
    </source>
</evidence>
<gene>
    <name evidence="2" type="ORF">NDU88_003761</name>
</gene>
<evidence type="ECO:0000313" key="3">
    <source>
        <dbReference type="Proteomes" id="UP001066276"/>
    </source>
</evidence>
<dbReference type="AlphaFoldDB" id="A0AAV7RDV0"/>
<accession>A0AAV7RDV0</accession>
<feature type="region of interest" description="Disordered" evidence="1">
    <location>
        <begin position="1"/>
        <end position="26"/>
    </location>
</feature>
<name>A0AAV7RDV0_PLEWA</name>
<protein>
    <submittedName>
        <fullName evidence="2">Uncharacterized protein</fullName>
    </submittedName>
</protein>
<evidence type="ECO:0000313" key="2">
    <source>
        <dbReference type="EMBL" id="KAJ1150974.1"/>
    </source>
</evidence>
<dbReference type="Proteomes" id="UP001066276">
    <property type="component" value="Chromosome 5"/>
</dbReference>
<comment type="caution">
    <text evidence="2">The sequence shown here is derived from an EMBL/GenBank/DDBJ whole genome shotgun (WGS) entry which is preliminary data.</text>
</comment>
<proteinExistence type="predicted"/>
<organism evidence="2 3">
    <name type="scientific">Pleurodeles waltl</name>
    <name type="common">Iberian ribbed newt</name>
    <dbReference type="NCBI Taxonomy" id="8319"/>
    <lineage>
        <taxon>Eukaryota</taxon>
        <taxon>Metazoa</taxon>
        <taxon>Chordata</taxon>
        <taxon>Craniata</taxon>
        <taxon>Vertebrata</taxon>
        <taxon>Euteleostomi</taxon>
        <taxon>Amphibia</taxon>
        <taxon>Batrachia</taxon>
        <taxon>Caudata</taxon>
        <taxon>Salamandroidea</taxon>
        <taxon>Salamandridae</taxon>
        <taxon>Pleurodelinae</taxon>
        <taxon>Pleurodeles</taxon>
    </lineage>
</organism>
<feature type="region of interest" description="Disordered" evidence="1">
    <location>
        <begin position="73"/>
        <end position="128"/>
    </location>
</feature>
<reference evidence="2" key="1">
    <citation type="journal article" date="2022" name="bioRxiv">
        <title>Sequencing and chromosome-scale assembly of the giantPleurodeles waltlgenome.</title>
        <authorList>
            <person name="Brown T."/>
            <person name="Elewa A."/>
            <person name="Iarovenko S."/>
            <person name="Subramanian E."/>
            <person name="Araus A.J."/>
            <person name="Petzold A."/>
            <person name="Susuki M."/>
            <person name="Suzuki K.-i.T."/>
            <person name="Hayashi T."/>
            <person name="Toyoda A."/>
            <person name="Oliveira C."/>
            <person name="Osipova E."/>
            <person name="Leigh N.D."/>
            <person name="Simon A."/>
            <person name="Yun M.H."/>
        </authorList>
    </citation>
    <scope>NUCLEOTIDE SEQUENCE</scope>
    <source>
        <strain evidence="2">20211129_DDA</strain>
        <tissue evidence="2">Liver</tissue>
    </source>
</reference>
<sequence length="188" mass="20484">MGRRYRSRTPHTLGVSPHPGTSDPEVIREETNPVLHLGDGRQRESLCAVTWIQKEELDGLADVNMGARVPNCVTRQTEEGTGKSPETLSTMAEGKPVVKTSESARGRQDESEAREAPNSNFGHAREEGGQFRCSPSLVAVSAPGPGASLSSSVLKWERFVTRTNALKNVLVTDEGRWRKYGVSILATQ</sequence>
<dbReference type="EMBL" id="JANPWB010000009">
    <property type="protein sequence ID" value="KAJ1150974.1"/>
    <property type="molecule type" value="Genomic_DNA"/>
</dbReference>